<dbReference type="Pfam" id="PF05135">
    <property type="entry name" value="Phage_connect_1"/>
    <property type="match status" value="1"/>
</dbReference>
<dbReference type="EMBL" id="JFZV01000012">
    <property type="protein sequence ID" value="KDN14041.1"/>
    <property type="molecule type" value="Genomic_DNA"/>
</dbReference>
<gene>
    <name evidence="1" type="ORF">SALWKB29_1943</name>
</gene>
<dbReference type="InterPro" id="IPR021146">
    <property type="entry name" value="Phage_gp6-like_head-tail"/>
</dbReference>
<dbReference type="NCBIfam" id="TIGR01560">
    <property type="entry name" value="put_DNA_pack"/>
    <property type="match status" value="1"/>
</dbReference>
<dbReference type="AlphaFoldDB" id="A0A836MNF6"/>
<organism evidence="1 2">
    <name type="scientific">Snodgrassella communis</name>
    <dbReference type="NCBI Taxonomy" id="2946699"/>
    <lineage>
        <taxon>Bacteria</taxon>
        <taxon>Pseudomonadati</taxon>
        <taxon>Pseudomonadota</taxon>
        <taxon>Betaproteobacteria</taxon>
        <taxon>Neisseriales</taxon>
        <taxon>Neisseriaceae</taxon>
        <taxon>Snodgrassella</taxon>
    </lineage>
</organism>
<evidence type="ECO:0000313" key="1">
    <source>
        <dbReference type="EMBL" id="KDN14041.1"/>
    </source>
</evidence>
<evidence type="ECO:0000313" key="2">
    <source>
        <dbReference type="Proteomes" id="UP000027170"/>
    </source>
</evidence>
<dbReference type="CDD" id="cd08054">
    <property type="entry name" value="gp6"/>
    <property type="match status" value="1"/>
</dbReference>
<accession>A0A836MNF6</accession>
<dbReference type="Proteomes" id="UP000027170">
    <property type="component" value="Unassembled WGS sequence"/>
</dbReference>
<keyword evidence="2" id="KW-1185">Reference proteome</keyword>
<dbReference type="Gene3D" id="1.10.3230.30">
    <property type="entry name" value="Phage gp6-like head-tail connector protein"/>
    <property type="match status" value="1"/>
</dbReference>
<comment type="caution">
    <text evidence="1">The sequence shown here is derived from an EMBL/GenBank/DDBJ whole genome shotgun (WGS) entry which is preliminary data.</text>
</comment>
<sequence>MSIVALSEVKQHLRYDDSESDVILELYINAAEAFIKKYLNQTDVDLSNIAIKQAALLLIGHWDADRNGGSSELPNGQHLPSAVLALLEPFRMPLVV</sequence>
<name>A0A836MNF6_9NEIS</name>
<dbReference type="OrthoDB" id="8452319at2"/>
<dbReference type="RefSeq" id="WP_037491778.1">
    <property type="nucleotide sequence ID" value="NZ_JFZV01000012.1"/>
</dbReference>
<evidence type="ECO:0008006" key="3">
    <source>
        <dbReference type="Google" id="ProtNLM"/>
    </source>
</evidence>
<proteinExistence type="predicted"/>
<reference evidence="1 2" key="1">
    <citation type="submission" date="2014-03" db="EMBL/GenBank/DDBJ databases">
        <title>The genomes of two eusocial bee gut symbionts.</title>
        <authorList>
            <person name="Kwong W.K."/>
            <person name="Engel P."/>
            <person name="Koch H."/>
            <person name="Moran N.A."/>
        </authorList>
    </citation>
    <scope>NUCLEOTIDE SEQUENCE [LARGE SCALE GENOMIC DNA]</scope>
    <source>
        <strain evidence="2">wkB29</strain>
    </source>
</reference>
<dbReference type="InterPro" id="IPR006450">
    <property type="entry name" value="Phage_HK97_gp6-like"/>
</dbReference>
<protein>
    <recommendedName>
        <fullName evidence="3">Phage gp6-like head-tail connector protein</fullName>
    </recommendedName>
</protein>